<reference evidence="2 3" key="1">
    <citation type="submission" date="2019-03" db="EMBL/GenBank/DDBJ databases">
        <title>Genomic Encyclopedia of Type Strains, Phase IV (KMG-IV): sequencing the most valuable type-strain genomes for metagenomic binning, comparative biology and taxonomic classification.</title>
        <authorList>
            <person name="Goeker M."/>
        </authorList>
    </citation>
    <scope>NUCLEOTIDE SEQUENCE [LARGE SCALE GENOMIC DNA]</scope>
    <source>
        <strain evidence="2 3">DSM 21944</strain>
    </source>
</reference>
<keyword evidence="3" id="KW-1185">Reference proteome</keyword>
<feature type="region of interest" description="Disordered" evidence="1">
    <location>
        <begin position="161"/>
        <end position="232"/>
    </location>
</feature>
<evidence type="ECO:0000313" key="3">
    <source>
        <dbReference type="Proteomes" id="UP000294599"/>
    </source>
</evidence>
<feature type="compositionally biased region" description="Basic and acidic residues" evidence="1">
    <location>
        <begin position="98"/>
        <end position="108"/>
    </location>
</feature>
<sequence>MPPSRGLRNPETRHAREGAAPASPDARHAREGAAPASPEARHAREGAASAVPKPAFPAQARRPQARRSSCLRRCGVRGPNGRHARAGGHPANSASAQDRLDTRLRGYDGIRGSCSQRRNRKGDRSDLSEMKSGGTPATDLVSLENANVRRVRRPALRRACKGIPTRNPGMPPSRGLRNPETRHAREGGHPANSASAQVSGPAVPVQPAPQRRGRADSCSIRPRCPGLEPADFAPKIGPIRIEFLDQSQLP</sequence>
<feature type="region of interest" description="Disordered" evidence="1">
    <location>
        <begin position="1"/>
        <end position="146"/>
    </location>
</feature>
<feature type="compositionally biased region" description="Basic and acidic residues" evidence="1">
    <location>
        <begin position="177"/>
        <end position="188"/>
    </location>
</feature>
<comment type="caution">
    <text evidence="2">The sequence shown here is derived from an EMBL/GenBank/DDBJ whole genome shotgun (WGS) entry which is preliminary data.</text>
</comment>
<feature type="compositionally biased region" description="Low complexity" evidence="1">
    <location>
        <begin position="52"/>
        <end position="62"/>
    </location>
</feature>
<dbReference type="AlphaFoldDB" id="A0A4R3L885"/>
<proteinExistence type="predicted"/>
<dbReference type="EMBL" id="SMAF01000017">
    <property type="protein sequence ID" value="TCS96003.1"/>
    <property type="molecule type" value="Genomic_DNA"/>
</dbReference>
<gene>
    <name evidence="2" type="ORF">EDC25_11713</name>
</gene>
<accession>A0A4R3L885</accession>
<evidence type="ECO:0000256" key="1">
    <source>
        <dbReference type="SAM" id="MobiDB-lite"/>
    </source>
</evidence>
<evidence type="ECO:0000313" key="2">
    <source>
        <dbReference type="EMBL" id="TCS96003.1"/>
    </source>
</evidence>
<organism evidence="2 3">
    <name type="scientific">Pseudofulvimonas gallinarii</name>
    <dbReference type="NCBI Taxonomy" id="634155"/>
    <lineage>
        <taxon>Bacteria</taxon>
        <taxon>Pseudomonadati</taxon>
        <taxon>Pseudomonadota</taxon>
        <taxon>Gammaproteobacteria</taxon>
        <taxon>Lysobacterales</taxon>
        <taxon>Rhodanobacteraceae</taxon>
        <taxon>Pseudofulvimonas</taxon>
    </lineage>
</organism>
<dbReference type="Proteomes" id="UP000294599">
    <property type="component" value="Unassembled WGS sequence"/>
</dbReference>
<name>A0A4R3L885_9GAMM</name>
<feature type="compositionally biased region" description="Basic and acidic residues" evidence="1">
    <location>
        <begin position="8"/>
        <end position="17"/>
    </location>
</feature>
<protein>
    <submittedName>
        <fullName evidence="2">Uncharacterized protein</fullName>
    </submittedName>
</protein>